<dbReference type="Proteomes" id="UP000663651">
    <property type="component" value="Chromosome"/>
</dbReference>
<protein>
    <submittedName>
        <fullName evidence="2">Uncharacterized protein</fullName>
    </submittedName>
</protein>
<dbReference type="EMBL" id="CP071382">
    <property type="protein sequence ID" value="QSV44851.1"/>
    <property type="molecule type" value="Genomic_DNA"/>
</dbReference>
<feature type="chain" id="PRO_5045423448" evidence="1">
    <location>
        <begin position="24"/>
        <end position="243"/>
    </location>
</feature>
<proteinExistence type="predicted"/>
<organism evidence="2 3">
    <name type="scientific">Geobacter benzoatilyticus</name>
    <dbReference type="NCBI Taxonomy" id="2815309"/>
    <lineage>
        <taxon>Bacteria</taxon>
        <taxon>Pseudomonadati</taxon>
        <taxon>Thermodesulfobacteriota</taxon>
        <taxon>Desulfuromonadia</taxon>
        <taxon>Geobacterales</taxon>
        <taxon>Geobacteraceae</taxon>
        <taxon>Geobacter</taxon>
    </lineage>
</organism>
<name>A0ABX7Q1M3_9BACT</name>
<evidence type="ECO:0000313" key="2">
    <source>
        <dbReference type="EMBL" id="QSV44851.1"/>
    </source>
</evidence>
<reference evidence="2 3" key="1">
    <citation type="submission" date="2021-03" db="EMBL/GenBank/DDBJ databases">
        <title>Geobacter metallireducens gen. nov. sp. nov., a microorganism capable of coupling the complete oxidation of organic compounds to the reduction of iron and other metals.</title>
        <authorList>
            <person name="Li Y."/>
        </authorList>
    </citation>
    <scope>NUCLEOTIDE SEQUENCE [LARGE SCALE GENOMIC DNA]</scope>
    <source>
        <strain evidence="2 3">Jerry-YX</strain>
    </source>
</reference>
<evidence type="ECO:0000313" key="3">
    <source>
        <dbReference type="Proteomes" id="UP000663651"/>
    </source>
</evidence>
<gene>
    <name evidence="2" type="ORF">JZM60_11885</name>
</gene>
<dbReference type="RefSeq" id="WP_207162665.1">
    <property type="nucleotide sequence ID" value="NZ_CP071382.1"/>
</dbReference>
<keyword evidence="1" id="KW-0732">Signal</keyword>
<sequence>MKRKIMLAVAASVVALLPVMAQAANKLIVKGTDGTTDKMVVTDKGYVGIGSTTPGVALDLVAPVGQSRIVIQTVGTSTIGGGGFIGLHNNDSSINSSLPRKDDRIGFHLFGSKNLTGSILTSAGFQVYAEDNWSSGSLPSYFTFETVKANTTTKYERFRISGNGDVGINSKAPTQRLEVGGGIRLNPAATKVDPNPITKPDCLGNPTAVRGTLWFTQGGAGQSDSLEVCAKDAAGNYDWRKLY</sequence>
<keyword evidence="3" id="KW-1185">Reference proteome</keyword>
<accession>A0ABX7Q1M3</accession>
<evidence type="ECO:0000256" key="1">
    <source>
        <dbReference type="SAM" id="SignalP"/>
    </source>
</evidence>
<feature type="signal peptide" evidence="1">
    <location>
        <begin position="1"/>
        <end position="23"/>
    </location>
</feature>